<dbReference type="PROSITE" id="PS00061">
    <property type="entry name" value="ADH_SHORT"/>
    <property type="match status" value="1"/>
</dbReference>
<reference evidence="7" key="1">
    <citation type="journal article" date="2013" name="Genome Announc.">
        <title>Genome sequence of the basidiomycetous yeast Pseudozyma antarctica T-34, a producer of the glycolipid biosurfactants mannosylerythritol lipids.</title>
        <authorList>
            <person name="Morita T."/>
            <person name="Koike H."/>
            <person name="Koyama Y."/>
            <person name="Hagiwara H."/>
            <person name="Ito E."/>
            <person name="Fukuoka T."/>
            <person name="Imura T."/>
            <person name="Machida M."/>
            <person name="Kitamoto D."/>
        </authorList>
    </citation>
    <scope>NUCLEOTIDE SEQUENCE [LARGE SCALE GENOMIC DNA]</scope>
    <source>
        <strain evidence="7">T-34</strain>
    </source>
</reference>
<feature type="compositionally biased region" description="Basic and acidic residues" evidence="5">
    <location>
        <begin position="37"/>
        <end position="46"/>
    </location>
</feature>
<dbReference type="EMBL" id="DF196784">
    <property type="protein sequence ID" value="GAC75847.1"/>
    <property type="molecule type" value="Genomic_DNA"/>
</dbReference>
<dbReference type="OrthoDB" id="3819888at2759"/>
<sequence length="369" mass="39203">MPVRQQSPAFRSPPHQLGTHGTPRRNPYDIGSLVSRSNRDHDKITDPIKSLPFRHPSSLLPLSLSSSSLKMSLEAGSLFDLRGAIALVTGGGTGLGLTAALALASNGAKVYISGRRQQRLDEAVAEYNPTLQSGKLVAVQGDVSSKEDLGRIASLIEKEEGKLHILVNNAGIEGPMTKFPDPSSLSAADLSSAHLASESFEEWDKLFRINTSSIFFSTMTFLPLLSASHSHPLSASTQQGKWTASVINITSISGIVKTSQFHYAYNASKAAANHLTQMLAHELRFNSNTAIRVNALAPGLFSSEMTSGGKSDKGKTNPDDVTGHNNPAGRVGSESEYAQLVLLLAANQFITGQIVAVDGGFISAVPSSR</sequence>
<dbReference type="InterPro" id="IPR020904">
    <property type="entry name" value="Sc_DH/Rdtase_CS"/>
</dbReference>
<evidence type="ECO:0000313" key="7">
    <source>
        <dbReference type="Proteomes" id="UP000011976"/>
    </source>
</evidence>
<evidence type="ECO:0000256" key="3">
    <source>
        <dbReference type="ARBA" id="ARBA00023002"/>
    </source>
</evidence>
<dbReference type="Proteomes" id="UP000011976">
    <property type="component" value="Unassembled WGS sequence"/>
</dbReference>
<dbReference type="GO" id="GO:0016491">
    <property type="term" value="F:oxidoreductase activity"/>
    <property type="evidence" value="ECO:0007669"/>
    <property type="project" value="UniProtKB-KW"/>
</dbReference>
<dbReference type="STRING" id="1151754.M9MH72"/>
<dbReference type="InterPro" id="IPR002347">
    <property type="entry name" value="SDR_fam"/>
</dbReference>
<proteinExistence type="inferred from homology"/>
<dbReference type="InterPro" id="IPR036291">
    <property type="entry name" value="NAD(P)-bd_dom_sf"/>
</dbReference>
<evidence type="ECO:0000256" key="5">
    <source>
        <dbReference type="SAM" id="MobiDB-lite"/>
    </source>
</evidence>
<dbReference type="Gene3D" id="3.40.50.720">
    <property type="entry name" value="NAD(P)-binding Rossmann-like Domain"/>
    <property type="match status" value="1"/>
</dbReference>
<evidence type="ECO:0000256" key="2">
    <source>
        <dbReference type="ARBA" id="ARBA00022857"/>
    </source>
</evidence>
<dbReference type="PANTHER" id="PTHR43618:SF4">
    <property type="entry name" value="SHORT CHAIN DEHYDROGENASE_REDUCTASE FAMILY (AFU_ORTHOLOGUE AFUA_7G04540)"/>
    <property type="match status" value="1"/>
</dbReference>
<keyword evidence="2" id="KW-0521">NADP</keyword>
<dbReference type="SUPFAM" id="SSF51735">
    <property type="entry name" value="NAD(P)-binding Rossmann-fold domains"/>
    <property type="match status" value="1"/>
</dbReference>
<dbReference type="AlphaFoldDB" id="M9MH72"/>
<dbReference type="Pfam" id="PF00106">
    <property type="entry name" value="adh_short"/>
    <property type="match status" value="1"/>
</dbReference>
<keyword evidence="3" id="KW-0560">Oxidoreductase</keyword>
<feature type="region of interest" description="Disordered" evidence="5">
    <location>
        <begin position="1"/>
        <end position="50"/>
    </location>
</feature>
<evidence type="ECO:0000313" key="6">
    <source>
        <dbReference type="EMBL" id="GAC75847.1"/>
    </source>
</evidence>
<dbReference type="PRINTS" id="PR00080">
    <property type="entry name" value="SDRFAMILY"/>
</dbReference>
<feature type="region of interest" description="Disordered" evidence="5">
    <location>
        <begin position="304"/>
        <end position="330"/>
    </location>
</feature>
<name>M9MH72_PSEA3</name>
<protein>
    <submittedName>
        <fullName evidence="6">Reductases with broad range of substrate specificities</fullName>
    </submittedName>
</protein>
<gene>
    <name evidence="6" type="ORF">PANT_18c00089</name>
</gene>
<evidence type="ECO:0000256" key="1">
    <source>
        <dbReference type="ARBA" id="ARBA00006484"/>
    </source>
</evidence>
<comment type="similarity">
    <text evidence="1 4">Belongs to the short-chain dehydrogenases/reductases (SDR) family.</text>
</comment>
<evidence type="ECO:0000256" key="4">
    <source>
        <dbReference type="RuleBase" id="RU000363"/>
    </source>
</evidence>
<dbReference type="PANTHER" id="PTHR43618">
    <property type="entry name" value="7-ALPHA-HYDROXYSTEROID DEHYDROGENASE"/>
    <property type="match status" value="1"/>
</dbReference>
<accession>M9MH72</accession>
<feature type="compositionally biased region" description="Basic and acidic residues" evidence="5">
    <location>
        <begin position="310"/>
        <end position="322"/>
    </location>
</feature>
<dbReference type="PRINTS" id="PR00081">
    <property type="entry name" value="GDHRDH"/>
</dbReference>
<dbReference type="InterPro" id="IPR052178">
    <property type="entry name" value="Sec_Metab_Biosynth_SDR"/>
</dbReference>
<organism evidence="6 7">
    <name type="scientific">Pseudozyma antarctica (strain T-34)</name>
    <name type="common">Yeast</name>
    <name type="synonym">Candida antarctica</name>
    <dbReference type="NCBI Taxonomy" id="1151754"/>
    <lineage>
        <taxon>Eukaryota</taxon>
        <taxon>Fungi</taxon>
        <taxon>Dikarya</taxon>
        <taxon>Basidiomycota</taxon>
        <taxon>Ustilaginomycotina</taxon>
        <taxon>Ustilaginomycetes</taxon>
        <taxon>Ustilaginales</taxon>
        <taxon>Ustilaginaceae</taxon>
        <taxon>Moesziomyces</taxon>
    </lineage>
</organism>